<protein>
    <submittedName>
        <fullName evidence="2">Uncharacterized protein</fullName>
    </submittedName>
</protein>
<accession>A0ABW4DAW9</accession>
<sequence length="102" mass="11524">MIRRQCRPGGQIKEQRGAKPPGPDGRDDPPQGPDLLLKSLQTPLPKDKLKKLRELNRKGLTRSQIAKQLNIPKLRVVHELAMLGVVKPDPNNKYAHKSKPKR</sequence>
<dbReference type="Gene3D" id="1.10.10.60">
    <property type="entry name" value="Homeodomain-like"/>
    <property type="match status" value="1"/>
</dbReference>
<dbReference type="EMBL" id="JBHTNZ010000009">
    <property type="protein sequence ID" value="MFD1461649.1"/>
    <property type="molecule type" value="Genomic_DNA"/>
</dbReference>
<organism evidence="2 3">
    <name type="scientific">Paenibacillus farraposensis</name>
    <dbReference type="NCBI Taxonomy" id="2807095"/>
    <lineage>
        <taxon>Bacteria</taxon>
        <taxon>Bacillati</taxon>
        <taxon>Bacillota</taxon>
        <taxon>Bacilli</taxon>
        <taxon>Bacillales</taxon>
        <taxon>Paenibacillaceae</taxon>
        <taxon>Paenibacillus</taxon>
    </lineage>
</organism>
<evidence type="ECO:0000313" key="2">
    <source>
        <dbReference type="EMBL" id="MFD1461649.1"/>
    </source>
</evidence>
<gene>
    <name evidence="2" type="ORF">ACFQ5D_09490</name>
</gene>
<name>A0ABW4DAW9_9BACL</name>
<feature type="region of interest" description="Disordered" evidence="1">
    <location>
        <begin position="1"/>
        <end position="44"/>
    </location>
</feature>
<dbReference type="Proteomes" id="UP001597340">
    <property type="component" value="Unassembled WGS sequence"/>
</dbReference>
<evidence type="ECO:0000313" key="3">
    <source>
        <dbReference type="Proteomes" id="UP001597340"/>
    </source>
</evidence>
<keyword evidence="3" id="KW-1185">Reference proteome</keyword>
<reference evidence="3" key="1">
    <citation type="journal article" date="2019" name="Int. J. Syst. Evol. Microbiol.">
        <title>The Global Catalogue of Microorganisms (GCM) 10K type strain sequencing project: providing services to taxonomists for standard genome sequencing and annotation.</title>
        <authorList>
            <consortium name="The Broad Institute Genomics Platform"/>
            <consortium name="The Broad Institute Genome Sequencing Center for Infectious Disease"/>
            <person name="Wu L."/>
            <person name="Ma J."/>
        </authorList>
    </citation>
    <scope>NUCLEOTIDE SEQUENCE [LARGE SCALE GENOMIC DNA]</scope>
    <source>
        <strain evidence="3">CCM 9147</strain>
    </source>
</reference>
<proteinExistence type="predicted"/>
<evidence type="ECO:0000256" key="1">
    <source>
        <dbReference type="SAM" id="MobiDB-lite"/>
    </source>
</evidence>
<comment type="caution">
    <text evidence="2">The sequence shown here is derived from an EMBL/GenBank/DDBJ whole genome shotgun (WGS) entry which is preliminary data.</text>
</comment>
<dbReference type="RefSeq" id="WP_229524393.1">
    <property type="nucleotide sequence ID" value="NZ_JAFFQR010000064.1"/>
</dbReference>